<evidence type="ECO:0000256" key="3">
    <source>
        <dbReference type="PROSITE-ProRule" id="PRU00023"/>
    </source>
</evidence>
<comment type="caution">
    <text evidence="6">The sequence shown here is derived from an EMBL/GenBank/DDBJ whole genome shotgun (WGS) entry which is preliminary data.</text>
</comment>
<dbReference type="PANTHER" id="PTHR24188:SF29">
    <property type="entry name" value="GH09064P"/>
    <property type="match status" value="1"/>
</dbReference>
<keyword evidence="7" id="KW-1185">Reference proteome</keyword>
<dbReference type="Proteomes" id="UP001140560">
    <property type="component" value="Unassembled WGS sequence"/>
</dbReference>
<dbReference type="AlphaFoldDB" id="A0A9W9CLK1"/>
<gene>
    <name evidence="6" type="ORF">N0V83_006775</name>
</gene>
<reference evidence="6" key="1">
    <citation type="submission" date="2022-10" db="EMBL/GenBank/DDBJ databases">
        <title>Tapping the CABI collections for fungal endophytes: first genome assemblies for Collariella, Neodidymelliopsis, Ascochyta clinopodiicola, Didymella pomorum, Didymosphaeria variabile, Neocosmospora piperis and Neocucurbitaria cava.</title>
        <authorList>
            <person name="Hill R."/>
        </authorList>
    </citation>
    <scope>NUCLEOTIDE SEQUENCE</scope>
    <source>
        <strain evidence="6">IMI 356814</strain>
    </source>
</reference>
<keyword evidence="5" id="KW-0472">Membrane</keyword>
<name>A0A9W9CLK1_9PLEO</name>
<dbReference type="PROSITE" id="PS50297">
    <property type="entry name" value="ANK_REP_REGION"/>
    <property type="match status" value="2"/>
</dbReference>
<dbReference type="SUPFAM" id="SSF48403">
    <property type="entry name" value="Ankyrin repeat"/>
    <property type="match status" value="1"/>
</dbReference>
<keyword evidence="1" id="KW-0677">Repeat</keyword>
<dbReference type="Gene3D" id="1.25.40.20">
    <property type="entry name" value="Ankyrin repeat-containing domain"/>
    <property type="match status" value="1"/>
</dbReference>
<accession>A0A9W9CLK1</accession>
<evidence type="ECO:0000256" key="2">
    <source>
        <dbReference type="ARBA" id="ARBA00023043"/>
    </source>
</evidence>
<dbReference type="Pfam" id="PF12796">
    <property type="entry name" value="Ank_2"/>
    <property type="match status" value="1"/>
</dbReference>
<protein>
    <recommendedName>
        <fullName evidence="8">Ankyrin</fullName>
    </recommendedName>
</protein>
<keyword evidence="2 3" id="KW-0040">ANK repeat</keyword>
<dbReference type="InterPro" id="IPR002110">
    <property type="entry name" value="Ankyrin_rpt"/>
</dbReference>
<proteinExistence type="predicted"/>
<keyword evidence="5" id="KW-1133">Transmembrane helix</keyword>
<dbReference type="PROSITE" id="PS50088">
    <property type="entry name" value="ANK_REPEAT"/>
    <property type="match status" value="2"/>
</dbReference>
<dbReference type="EMBL" id="JAPEUY010000011">
    <property type="protein sequence ID" value="KAJ4368418.1"/>
    <property type="molecule type" value="Genomic_DNA"/>
</dbReference>
<keyword evidence="5" id="KW-0812">Transmembrane</keyword>
<organism evidence="6 7">
    <name type="scientific">Neocucurbitaria cava</name>
    <dbReference type="NCBI Taxonomy" id="798079"/>
    <lineage>
        <taxon>Eukaryota</taxon>
        <taxon>Fungi</taxon>
        <taxon>Dikarya</taxon>
        <taxon>Ascomycota</taxon>
        <taxon>Pezizomycotina</taxon>
        <taxon>Dothideomycetes</taxon>
        <taxon>Pleosporomycetidae</taxon>
        <taxon>Pleosporales</taxon>
        <taxon>Pleosporineae</taxon>
        <taxon>Cucurbitariaceae</taxon>
        <taxon>Neocucurbitaria</taxon>
    </lineage>
</organism>
<evidence type="ECO:0000313" key="7">
    <source>
        <dbReference type="Proteomes" id="UP001140560"/>
    </source>
</evidence>
<feature type="repeat" description="ANK" evidence="3">
    <location>
        <begin position="133"/>
        <end position="165"/>
    </location>
</feature>
<dbReference type="SMART" id="SM00248">
    <property type="entry name" value="ANK"/>
    <property type="match status" value="3"/>
</dbReference>
<evidence type="ECO:0000256" key="5">
    <source>
        <dbReference type="SAM" id="Phobius"/>
    </source>
</evidence>
<dbReference type="PANTHER" id="PTHR24188">
    <property type="entry name" value="ANKYRIN REPEAT PROTEIN"/>
    <property type="match status" value="1"/>
</dbReference>
<evidence type="ECO:0000256" key="4">
    <source>
        <dbReference type="SAM" id="MobiDB-lite"/>
    </source>
</evidence>
<dbReference type="InterPro" id="IPR036770">
    <property type="entry name" value="Ankyrin_rpt-contain_sf"/>
</dbReference>
<feature type="transmembrane region" description="Helical" evidence="5">
    <location>
        <begin position="257"/>
        <end position="274"/>
    </location>
</feature>
<sequence>MADRDEIQNVETATSSVNKRDEPQQTTSPPSAQEFVPPQSDSDVLPLYSEEQPTTRDWLAELATTIRNETNSSLPVLAWPLAGDRHTYHEMEEFHQYRRIIKMYFEAIEIGNVGLVASFFGAGLVTTQTTNEAGGTPLLAAVEAEHTHMVRYLLDVGAAIDAYGVTATTVLHGKNNYPCTYRTPLQSAAQTGNLPIVRLLMGRGADDALIAPDGEVALRLAAGNGHREIVDYLPTRRGGGFKRWKTKHAEAMRRCKGAAVGIYWFGSVFVWYLPKFFLWTIPKELVVLPLVRGVKWLHEHRAEIPMLLVRTAKNVANGIKKFPARVWKVLKEIPRCIWDVFKECARFLWRIIKQLPHGIKTAFMLLWAGLKRIGLAVHNIVVRFTSFLHTICAAVLSFFQRITLRDVVDGFFYCIDAIIFDAPKKLWEWIYTLGKASLEALASVFWFWGFLARCMVEVVTYIPKKVWKMLVACGGSMKSGGQEVLVWFDPKRV</sequence>
<feature type="region of interest" description="Disordered" evidence="4">
    <location>
        <begin position="1"/>
        <end position="46"/>
    </location>
</feature>
<evidence type="ECO:0000313" key="6">
    <source>
        <dbReference type="EMBL" id="KAJ4368418.1"/>
    </source>
</evidence>
<feature type="repeat" description="ANK" evidence="3">
    <location>
        <begin position="180"/>
        <end position="206"/>
    </location>
</feature>
<evidence type="ECO:0008006" key="8">
    <source>
        <dbReference type="Google" id="ProtNLM"/>
    </source>
</evidence>
<dbReference type="OrthoDB" id="4772757at2759"/>
<evidence type="ECO:0000256" key="1">
    <source>
        <dbReference type="ARBA" id="ARBA00022737"/>
    </source>
</evidence>
<dbReference type="Pfam" id="PF00023">
    <property type="entry name" value="Ank"/>
    <property type="match status" value="1"/>
</dbReference>